<accession>A0A7S1SNI8</accession>
<protein>
    <submittedName>
        <fullName evidence="2">Uncharacterized protein</fullName>
    </submittedName>
</protein>
<keyword evidence="1" id="KW-0812">Transmembrane</keyword>
<organism evidence="2">
    <name type="scientific">Tetraselmis chuii</name>
    <dbReference type="NCBI Taxonomy" id="63592"/>
    <lineage>
        <taxon>Eukaryota</taxon>
        <taxon>Viridiplantae</taxon>
        <taxon>Chlorophyta</taxon>
        <taxon>core chlorophytes</taxon>
        <taxon>Chlorodendrophyceae</taxon>
        <taxon>Chlorodendrales</taxon>
        <taxon>Chlorodendraceae</taxon>
        <taxon>Tetraselmis</taxon>
    </lineage>
</organism>
<sequence>MLMMGPEVLLEATVVATEAVVMVVVAMVAAAVAVLSGLEIGPAQTARPTCLPLSLPATSAAHRRRRALVATEAEAVAMVMAAMVEVVMDVTVATTVVVLPMETAPAVPRQIPTTTRRVDVLHRHWLIRS</sequence>
<dbReference type="AlphaFoldDB" id="A0A7S1SNI8"/>
<keyword evidence="1" id="KW-0472">Membrane</keyword>
<name>A0A7S1SNI8_9CHLO</name>
<feature type="transmembrane region" description="Helical" evidence="1">
    <location>
        <begin position="20"/>
        <end position="38"/>
    </location>
</feature>
<dbReference type="EMBL" id="HBGG01011008">
    <property type="protein sequence ID" value="CAD9203348.1"/>
    <property type="molecule type" value="Transcribed_RNA"/>
</dbReference>
<gene>
    <name evidence="2" type="ORF">TCHU04912_LOCUS5583</name>
</gene>
<reference evidence="2" key="1">
    <citation type="submission" date="2021-01" db="EMBL/GenBank/DDBJ databases">
        <authorList>
            <person name="Corre E."/>
            <person name="Pelletier E."/>
            <person name="Niang G."/>
            <person name="Scheremetjew M."/>
            <person name="Finn R."/>
            <person name="Kale V."/>
            <person name="Holt S."/>
            <person name="Cochrane G."/>
            <person name="Meng A."/>
            <person name="Brown T."/>
            <person name="Cohen L."/>
        </authorList>
    </citation>
    <scope>NUCLEOTIDE SEQUENCE</scope>
    <source>
        <strain evidence="2">PLY429</strain>
    </source>
</reference>
<evidence type="ECO:0000313" key="2">
    <source>
        <dbReference type="EMBL" id="CAD9203348.1"/>
    </source>
</evidence>
<proteinExistence type="predicted"/>
<evidence type="ECO:0000256" key="1">
    <source>
        <dbReference type="SAM" id="Phobius"/>
    </source>
</evidence>
<keyword evidence="1" id="KW-1133">Transmembrane helix</keyword>